<dbReference type="InterPro" id="IPR006683">
    <property type="entry name" value="Thioestr_dom"/>
</dbReference>
<dbReference type="InterPro" id="IPR033120">
    <property type="entry name" value="HOTDOG_ACOT"/>
</dbReference>
<dbReference type="Pfam" id="PF03061">
    <property type="entry name" value="4HBT"/>
    <property type="match status" value="1"/>
</dbReference>
<keyword evidence="4" id="KW-1185">Reference proteome</keyword>
<organism evidence="3 4">
    <name type="scientific">Microvirga arabica</name>
    <dbReference type="NCBI Taxonomy" id="1128671"/>
    <lineage>
        <taxon>Bacteria</taxon>
        <taxon>Pseudomonadati</taxon>
        <taxon>Pseudomonadota</taxon>
        <taxon>Alphaproteobacteria</taxon>
        <taxon>Hyphomicrobiales</taxon>
        <taxon>Methylobacteriaceae</taxon>
        <taxon>Microvirga</taxon>
    </lineage>
</organism>
<evidence type="ECO:0000313" key="3">
    <source>
        <dbReference type="EMBL" id="MFC1458253.1"/>
    </source>
</evidence>
<dbReference type="PROSITE" id="PS51770">
    <property type="entry name" value="HOTDOG_ACOT"/>
    <property type="match status" value="1"/>
</dbReference>
<protein>
    <submittedName>
        <fullName evidence="3">PaaI family thioesterase</fullName>
        <ecNumber evidence="3">3.1.2.-</ecNumber>
    </submittedName>
</protein>
<proteinExistence type="predicted"/>
<dbReference type="GO" id="GO:0016787">
    <property type="term" value="F:hydrolase activity"/>
    <property type="evidence" value="ECO:0007669"/>
    <property type="project" value="UniProtKB-KW"/>
</dbReference>
<evidence type="ECO:0000256" key="1">
    <source>
        <dbReference type="PROSITE-ProRule" id="PRU01106"/>
    </source>
</evidence>
<name>A0ABV6YAF8_9HYPH</name>
<reference evidence="3 4" key="1">
    <citation type="submission" date="2024-09" db="EMBL/GenBank/DDBJ databases">
        <title>Nodulacao em especies de Leguminosae Basais da Amazonia e Caracterizacao dos Rizobios e Bacterias Associadas aos Nodulos.</title>
        <authorList>
            <person name="Jambeiro I.C.A."/>
            <person name="Lopes I.S."/>
            <person name="Aguiar E.R.G.R."/>
            <person name="Santos A.F.J."/>
            <person name="Dos Santos J.M.F."/>
            <person name="Gross E."/>
        </authorList>
    </citation>
    <scope>NUCLEOTIDE SEQUENCE [LARGE SCALE GENOMIC DNA]</scope>
    <source>
        <strain evidence="3 4">BRUESC1165</strain>
    </source>
</reference>
<dbReference type="PANTHER" id="PTHR43240">
    <property type="entry name" value="1,4-DIHYDROXY-2-NAPHTHOYL-COA THIOESTERASE 1"/>
    <property type="match status" value="1"/>
</dbReference>
<accession>A0ABV6YAF8</accession>
<dbReference type="Proteomes" id="UP001593940">
    <property type="component" value="Unassembled WGS sequence"/>
</dbReference>
<keyword evidence="1 3" id="KW-0378">Hydrolase</keyword>
<dbReference type="SUPFAM" id="SSF54637">
    <property type="entry name" value="Thioesterase/thiol ester dehydrase-isomerase"/>
    <property type="match status" value="1"/>
</dbReference>
<dbReference type="CDD" id="cd03443">
    <property type="entry name" value="PaaI_thioesterase"/>
    <property type="match status" value="1"/>
</dbReference>
<feature type="domain" description="HotDog ACOT-type" evidence="2">
    <location>
        <begin position="12"/>
        <end position="118"/>
    </location>
</feature>
<dbReference type="RefSeq" id="WP_377030253.1">
    <property type="nucleotide sequence ID" value="NZ_JBHOMY010000046.1"/>
</dbReference>
<dbReference type="EMBL" id="JBHOMY010000046">
    <property type="protein sequence ID" value="MFC1458253.1"/>
    <property type="molecule type" value="Genomic_DNA"/>
</dbReference>
<dbReference type="EC" id="3.1.2.-" evidence="3"/>
<dbReference type="PANTHER" id="PTHR43240:SF20">
    <property type="entry name" value="MEDIUM_LONG-CHAIN ACYL-COA THIOESTERASE YIGI"/>
    <property type="match status" value="1"/>
</dbReference>
<dbReference type="Gene3D" id="3.10.129.10">
    <property type="entry name" value="Hotdog Thioesterase"/>
    <property type="match status" value="1"/>
</dbReference>
<gene>
    <name evidence="3" type="ORF">ACETIH_16430</name>
</gene>
<evidence type="ECO:0000259" key="2">
    <source>
        <dbReference type="PROSITE" id="PS51770"/>
    </source>
</evidence>
<comment type="caution">
    <text evidence="3">The sequence shown here is derived from an EMBL/GenBank/DDBJ whole genome shotgun (WGS) entry which is preliminary data.</text>
</comment>
<dbReference type="InterPro" id="IPR029069">
    <property type="entry name" value="HotDog_dom_sf"/>
</dbReference>
<evidence type="ECO:0000313" key="4">
    <source>
        <dbReference type="Proteomes" id="UP001593940"/>
    </source>
</evidence>
<sequence>MVLIGPLWQQGEGQDLTFGFLAEEKHLNRRGVVHGGMLMAFADQALGLTAREITGGLPQATIQLDTHFIAPAVVGEFISLKAEVIRRTRSILFMRGTLEVGERAVASSQGIWKVLSKD</sequence>